<dbReference type="AlphaFoldDB" id="A0AAV4V0K6"/>
<evidence type="ECO:0000313" key="1">
    <source>
        <dbReference type="EMBL" id="GIY63760.1"/>
    </source>
</evidence>
<name>A0AAV4V0K6_CAEEX</name>
<keyword evidence="2" id="KW-1185">Reference proteome</keyword>
<proteinExistence type="predicted"/>
<dbReference type="Proteomes" id="UP001054945">
    <property type="component" value="Unassembled WGS sequence"/>
</dbReference>
<dbReference type="EMBL" id="BPLR01013783">
    <property type="protein sequence ID" value="GIY63760.1"/>
    <property type="molecule type" value="Genomic_DNA"/>
</dbReference>
<sequence length="69" mass="7741">KPCRISVKTASSISLQTFNLAQETYKSEDIPIITLDMMTLLKCKNPSSTEAKLHSSCRGYLPQIVRLQI</sequence>
<evidence type="ECO:0000313" key="2">
    <source>
        <dbReference type="Proteomes" id="UP001054945"/>
    </source>
</evidence>
<organism evidence="1 2">
    <name type="scientific">Caerostris extrusa</name>
    <name type="common">Bark spider</name>
    <name type="synonym">Caerostris bankana</name>
    <dbReference type="NCBI Taxonomy" id="172846"/>
    <lineage>
        <taxon>Eukaryota</taxon>
        <taxon>Metazoa</taxon>
        <taxon>Ecdysozoa</taxon>
        <taxon>Arthropoda</taxon>
        <taxon>Chelicerata</taxon>
        <taxon>Arachnida</taxon>
        <taxon>Araneae</taxon>
        <taxon>Araneomorphae</taxon>
        <taxon>Entelegynae</taxon>
        <taxon>Araneoidea</taxon>
        <taxon>Araneidae</taxon>
        <taxon>Caerostris</taxon>
    </lineage>
</organism>
<reference evidence="1 2" key="1">
    <citation type="submission" date="2021-06" db="EMBL/GenBank/DDBJ databases">
        <title>Caerostris extrusa draft genome.</title>
        <authorList>
            <person name="Kono N."/>
            <person name="Arakawa K."/>
        </authorList>
    </citation>
    <scope>NUCLEOTIDE SEQUENCE [LARGE SCALE GENOMIC DNA]</scope>
</reference>
<comment type="caution">
    <text evidence="1">The sequence shown here is derived from an EMBL/GenBank/DDBJ whole genome shotgun (WGS) entry which is preliminary data.</text>
</comment>
<feature type="non-terminal residue" evidence="1">
    <location>
        <position position="1"/>
    </location>
</feature>
<accession>A0AAV4V0K6</accession>
<protein>
    <submittedName>
        <fullName evidence="1">Uncharacterized protein</fullName>
    </submittedName>
</protein>
<gene>
    <name evidence="1" type="ORF">CEXT_657341</name>
</gene>